<keyword evidence="9 14" id="KW-0012">Acyltransferase</keyword>
<dbReference type="OrthoDB" id="9815506at2"/>
<evidence type="ECO:0000256" key="3">
    <source>
        <dbReference type="ARBA" id="ARBA00022516"/>
    </source>
</evidence>
<dbReference type="CDD" id="cd00830">
    <property type="entry name" value="KAS_III"/>
    <property type="match status" value="1"/>
</dbReference>
<comment type="catalytic activity">
    <reaction evidence="13">
        <text>3-methylbutanoyl-CoA + malonyl-[ACP] + H(+) = 5-methyl-3-oxohexanoyl-[ACP] + CO2 + CoA</text>
        <dbReference type="Rhea" id="RHEA:42272"/>
        <dbReference type="Rhea" id="RHEA-COMP:9623"/>
        <dbReference type="Rhea" id="RHEA-COMP:9941"/>
        <dbReference type="ChEBI" id="CHEBI:15378"/>
        <dbReference type="ChEBI" id="CHEBI:16526"/>
        <dbReference type="ChEBI" id="CHEBI:57287"/>
        <dbReference type="ChEBI" id="CHEBI:57345"/>
        <dbReference type="ChEBI" id="CHEBI:78449"/>
        <dbReference type="ChEBI" id="CHEBI:78822"/>
        <dbReference type="EC" id="2.3.1.300"/>
    </reaction>
    <physiologicalReaction direction="left-to-right" evidence="13">
        <dbReference type="Rhea" id="RHEA:42273"/>
    </physiologicalReaction>
</comment>
<dbReference type="HAMAP" id="MF_01815">
    <property type="entry name" value="FabH"/>
    <property type="match status" value="1"/>
</dbReference>
<comment type="subcellular location">
    <subcellularLocation>
        <location evidence="14">Cytoplasm</location>
    </subcellularLocation>
</comment>
<feature type="active site" evidence="14">
    <location>
        <position position="281"/>
    </location>
</feature>
<dbReference type="GO" id="GO:0005737">
    <property type="term" value="C:cytoplasm"/>
    <property type="evidence" value="ECO:0007669"/>
    <property type="project" value="UniProtKB-SubCell"/>
</dbReference>
<organism evidence="17">
    <name type="scientific">Tepidanaerobacter syntrophicus</name>
    <dbReference type="NCBI Taxonomy" id="224999"/>
    <lineage>
        <taxon>Bacteria</taxon>
        <taxon>Bacillati</taxon>
        <taxon>Bacillota</taxon>
        <taxon>Clostridia</taxon>
        <taxon>Thermosediminibacterales</taxon>
        <taxon>Tepidanaerobacteraceae</taxon>
        <taxon>Tepidanaerobacter</taxon>
    </lineage>
</organism>
<name>A0A0U9HJF4_9FIRM</name>
<comment type="domain">
    <text evidence="14">The last Arg residue of the ACP-binding site is essential for the weak association between ACP/AcpP and FabH.</text>
</comment>
<dbReference type="InterPro" id="IPR013751">
    <property type="entry name" value="ACP_syn_III_N"/>
</dbReference>
<dbReference type="GO" id="GO:0006633">
    <property type="term" value="P:fatty acid biosynthetic process"/>
    <property type="evidence" value="ECO:0007669"/>
    <property type="project" value="UniProtKB-UniRule"/>
</dbReference>
<evidence type="ECO:0000259" key="15">
    <source>
        <dbReference type="Pfam" id="PF08541"/>
    </source>
</evidence>
<evidence type="ECO:0000256" key="1">
    <source>
        <dbReference type="ARBA" id="ARBA00005194"/>
    </source>
</evidence>
<comment type="catalytic activity">
    <reaction evidence="10">
        <text>malonyl-[ACP] + acetyl-CoA + H(+) = 3-oxobutanoyl-[ACP] + CO2 + CoA</text>
        <dbReference type="Rhea" id="RHEA:12080"/>
        <dbReference type="Rhea" id="RHEA-COMP:9623"/>
        <dbReference type="Rhea" id="RHEA-COMP:9625"/>
        <dbReference type="ChEBI" id="CHEBI:15378"/>
        <dbReference type="ChEBI" id="CHEBI:16526"/>
        <dbReference type="ChEBI" id="CHEBI:57287"/>
        <dbReference type="ChEBI" id="CHEBI:57288"/>
        <dbReference type="ChEBI" id="CHEBI:78449"/>
        <dbReference type="ChEBI" id="CHEBI:78450"/>
        <dbReference type="EC" id="2.3.1.180"/>
    </reaction>
    <physiologicalReaction direction="left-to-right" evidence="10">
        <dbReference type="Rhea" id="RHEA:12081"/>
    </physiologicalReaction>
</comment>
<evidence type="ECO:0000256" key="11">
    <source>
        <dbReference type="ARBA" id="ARBA00052407"/>
    </source>
</evidence>
<sequence length="326" mass="34725">MRVGIIGTGSYLPDSILSNFDLEKIVNTSNEWIVERTGISYRRKADDDVCSSDLGAEAAKIAIDRAGLSFEDIDLIISASSSPDKFFPSTACIIQSKIGAKNAAAFDLQAGCSGFIYGVTTAAQCIATGQFRNALVVGAEVLSKFTDWEDRNTCVLFGDGAGAAVLSQVESGGVLASILGADGGGADLLELPAGGTKEPASFETVKNHRHYIKMNGNEVFKFAVKILEDSVKKVVAKADLTLEDINYIIPHQANIRIIDAAVKRLKFPREQVIVNLDKYGNMSSASIPVALDEALNAGRIQKGDKIVMVGFGAGLTWGANLIEWSL</sequence>
<comment type="catalytic activity">
    <reaction evidence="11">
        <text>(2S)-2-methylbutanoyl-CoA + malonyl-[ACP] + H(+) = (4S)-4-methyl-3-oxohexanoyl-[ACP] + CO2 + CoA</text>
        <dbReference type="Rhea" id="RHEA:42276"/>
        <dbReference type="Rhea" id="RHEA-COMP:9623"/>
        <dbReference type="Rhea" id="RHEA-COMP:17148"/>
        <dbReference type="ChEBI" id="CHEBI:15378"/>
        <dbReference type="ChEBI" id="CHEBI:16526"/>
        <dbReference type="ChEBI" id="CHEBI:57287"/>
        <dbReference type="ChEBI" id="CHEBI:78449"/>
        <dbReference type="ChEBI" id="CHEBI:88166"/>
        <dbReference type="ChEBI" id="CHEBI:167462"/>
        <dbReference type="EC" id="2.3.1.300"/>
    </reaction>
    <physiologicalReaction direction="left-to-right" evidence="11">
        <dbReference type="Rhea" id="RHEA:42277"/>
    </physiologicalReaction>
</comment>
<dbReference type="GO" id="GO:0033818">
    <property type="term" value="F:beta-ketoacyl-acyl-carrier-protein synthase III activity"/>
    <property type="evidence" value="ECO:0007669"/>
    <property type="project" value="UniProtKB-UniRule"/>
</dbReference>
<evidence type="ECO:0000256" key="8">
    <source>
        <dbReference type="ARBA" id="ARBA00023268"/>
    </source>
</evidence>
<keyword evidence="8 14" id="KW-0511">Multifunctional enzyme</keyword>
<comment type="function">
    <text evidence="14">Catalyzes the condensation reaction of fatty acid synthesis by the addition to an acyl acceptor of two carbons from malonyl-ACP. Catalyzes the first condensation reaction which initiates fatty acid synthesis and may therefore play a role in governing the total rate of fatty acid production. Possesses both acetoacetyl-ACP synthase and acetyl transacylase activities. Its substrate specificity determines the biosynthesis of branched-chain and/or straight-chain of fatty acids.</text>
</comment>
<dbReference type="RefSeq" id="WP_059034248.1">
    <property type="nucleotide sequence ID" value="NZ_BSDN01000004.1"/>
</dbReference>
<keyword evidence="5 14" id="KW-0276">Fatty acid metabolism</keyword>
<evidence type="ECO:0000256" key="7">
    <source>
        <dbReference type="ARBA" id="ARBA00023160"/>
    </source>
</evidence>
<keyword evidence="3 14" id="KW-0444">Lipid biosynthesis</keyword>
<evidence type="ECO:0000256" key="4">
    <source>
        <dbReference type="ARBA" id="ARBA00022679"/>
    </source>
</evidence>
<keyword evidence="4 14" id="KW-0808">Transferase</keyword>
<evidence type="ECO:0000256" key="9">
    <source>
        <dbReference type="ARBA" id="ARBA00023315"/>
    </source>
</evidence>
<dbReference type="EC" id="2.3.1.180" evidence="14"/>
<evidence type="ECO:0000313" key="18">
    <source>
        <dbReference type="Proteomes" id="UP000062160"/>
    </source>
</evidence>
<dbReference type="InterPro" id="IPR004655">
    <property type="entry name" value="FabH"/>
</dbReference>
<comment type="similarity">
    <text evidence="2 14">Belongs to the thiolase-like superfamily. FabH family.</text>
</comment>
<reference evidence="17" key="1">
    <citation type="journal article" date="2016" name="Genome Announc.">
        <title>Draft Genome Sequence of the Syntrophic Lactate-Degrading Bacterium Tepidanaerobacter syntrophicus JLT.</title>
        <authorList>
            <person name="Matsuura N."/>
            <person name="Ohashi A."/>
            <person name="Tourlousse D.M."/>
            <person name="Sekiguchi Y."/>
        </authorList>
    </citation>
    <scope>NUCLEOTIDE SEQUENCE [LARGE SCALE GENOMIC DNA]</scope>
    <source>
        <strain evidence="17">JL</strain>
    </source>
</reference>
<protein>
    <recommendedName>
        <fullName evidence="14">Beta-ketoacyl-[acyl-carrier-protein] synthase III</fullName>
        <shortName evidence="14">Beta-ketoacyl-ACP synthase III</shortName>
        <shortName evidence="14">KAS III</shortName>
        <ecNumber evidence="14">2.3.1.180</ecNumber>
    </recommendedName>
    <alternativeName>
        <fullName evidence="14">3-oxoacyl-[acyl-carrier-protein] synthase 3</fullName>
    </alternativeName>
    <alternativeName>
        <fullName evidence="14">3-oxoacyl-[acyl-carrier-protein] synthase III</fullName>
    </alternativeName>
</protein>
<evidence type="ECO:0000256" key="12">
    <source>
        <dbReference type="ARBA" id="ARBA00052467"/>
    </source>
</evidence>
<comment type="pathway">
    <text evidence="1 14">Lipid metabolism; fatty acid biosynthesis.</text>
</comment>
<evidence type="ECO:0000259" key="16">
    <source>
        <dbReference type="Pfam" id="PF08545"/>
    </source>
</evidence>
<proteinExistence type="inferred from homology"/>
<dbReference type="InterPro" id="IPR016039">
    <property type="entry name" value="Thiolase-like"/>
</dbReference>
<dbReference type="Proteomes" id="UP000062160">
    <property type="component" value="Unassembled WGS sequence"/>
</dbReference>
<feature type="domain" description="Beta-ketoacyl-[acyl-carrier-protein] synthase III N-terminal" evidence="16">
    <location>
        <begin position="106"/>
        <end position="183"/>
    </location>
</feature>
<dbReference type="NCBIfam" id="NF006829">
    <property type="entry name" value="PRK09352.1"/>
    <property type="match status" value="1"/>
</dbReference>
<comment type="catalytic activity">
    <reaction evidence="12">
        <text>2-methylpropanoyl-CoA + malonyl-[ACP] + H(+) = 4-methyl-3-oxopentanoyl-[ACP] + CO2 + CoA</text>
        <dbReference type="Rhea" id="RHEA:42268"/>
        <dbReference type="Rhea" id="RHEA-COMP:9623"/>
        <dbReference type="Rhea" id="RHEA-COMP:9940"/>
        <dbReference type="ChEBI" id="CHEBI:15378"/>
        <dbReference type="ChEBI" id="CHEBI:16526"/>
        <dbReference type="ChEBI" id="CHEBI:57287"/>
        <dbReference type="ChEBI" id="CHEBI:57338"/>
        <dbReference type="ChEBI" id="CHEBI:78449"/>
        <dbReference type="ChEBI" id="CHEBI:78820"/>
        <dbReference type="EC" id="2.3.1.300"/>
    </reaction>
    <physiologicalReaction direction="left-to-right" evidence="12">
        <dbReference type="Rhea" id="RHEA:42269"/>
    </physiologicalReaction>
</comment>
<dbReference type="SUPFAM" id="SSF53901">
    <property type="entry name" value="Thiolase-like"/>
    <property type="match status" value="1"/>
</dbReference>
<comment type="subunit">
    <text evidence="14">Homodimer.</text>
</comment>
<dbReference type="NCBIfam" id="TIGR00747">
    <property type="entry name" value="fabH"/>
    <property type="match status" value="1"/>
</dbReference>
<feature type="domain" description="Beta-ketoacyl-[acyl-carrier-protein] synthase III C-terminal" evidence="15">
    <location>
        <begin position="236"/>
        <end position="324"/>
    </location>
</feature>
<evidence type="ECO:0000313" key="17">
    <source>
        <dbReference type="EMBL" id="GAQ26299.1"/>
    </source>
</evidence>
<evidence type="ECO:0000256" key="5">
    <source>
        <dbReference type="ARBA" id="ARBA00022832"/>
    </source>
</evidence>
<dbReference type="UniPathway" id="UPA00094"/>
<evidence type="ECO:0000256" key="14">
    <source>
        <dbReference type="HAMAP-Rule" id="MF_01815"/>
    </source>
</evidence>
<dbReference type="GO" id="GO:0004315">
    <property type="term" value="F:3-oxoacyl-[acyl-carrier-protein] synthase activity"/>
    <property type="evidence" value="ECO:0007669"/>
    <property type="project" value="InterPro"/>
</dbReference>
<feature type="region of interest" description="ACP-binding" evidence="14">
    <location>
        <begin position="252"/>
        <end position="256"/>
    </location>
</feature>
<keyword evidence="14" id="KW-0963">Cytoplasm</keyword>
<evidence type="ECO:0000256" key="10">
    <source>
        <dbReference type="ARBA" id="ARBA00051096"/>
    </source>
</evidence>
<feature type="active site" evidence="14">
    <location>
        <position position="251"/>
    </location>
</feature>
<keyword evidence="6 14" id="KW-0443">Lipid metabolism</keyword>
<dbReference type="Pfam" id="PF08541">
    <property type="entry name" value="ACP_syn_III_C"/>
    <property type="match status" value="1"/>
</dbReference>
<accession>A0A0U9HJF4</accession>
<dbReference type="Gene3D" id="3.40.47.10">
    <property type="match status" value="1"/>
</dbReference>
<dbReference type="InterPro" id="IPR013747">
    <property type="entry name" value="ACP_syn_III_C"/>
</dbReference>
<dbReference type="FunFam" id="3.40.47.10:FF:000004">
    <property type="entry name" value="3-oxoacyl-[acyl-carrier-protein] synthase 3"/>
    <property type="match status" value="1"/>
</dbReference>
<dbReference type="EMBL" id="DF977003">
    <property type="protein sequence ID" value="GAQ26299.1"/>
    <property type="molecule type" value="Genomic_DNA"/>
</dbReference>
<dbReference type="PANTHER" id="PTHR43091">
    <property type="entry name" value="3-OXOACYL-[ACYL-CARRIER-PROTEIN] SYNTHASE"/>
    <property type="match status" value="1"/>
</dbReference>
<evidence type="ECO:0000256" key="13">
    <source>
        <dbReference type="ARBA" id="ARBA00052985"/>
    </source>
</evidence>
<gene>
    <name evidence="14" type="primary">fabH</name>
    <name evidence="17" type="ORF">TSYNT_9563</name>
</gene>
<dbReference type="Pfam" id="PF08545">
    <property type="entry name" value="ACP_syn_III"/>
    <property type="match status" value="1"/>
</dbReference>
<keyword evidence="18" id="KW-1185">Reference proteome</keyword>
<dbReference type="STRING" id="224999.GCA_001485475_02343"/>
<keyword evidence="7 14" id="KW-0275">Fatty acid biosynthesis</keyword>
<dbReference type="PANTHER" id="PTHR43091:SF1">
    <property type="entry name" value="BETA-KETOACYL-[ACYL-CARRIER-PROTEIN] SYNTHASE III, CHLOROPLASTIC"/>
    <property type="match status" value="1"/>
</dbReference>
<evidence type="ECO:0000256" key="2">
    <source>
        <dbReference type="ARBA" id="ARBA00008642"/>
    </source>
</evidence>
<feature type="active site" evidence="14">
    <location>
        <position position="112"/>
    </location>
</feature>
<evidence type="ECO:0000256" key="6">
    <source>
        <dbReference type="ARBA" id="ARBA00023098"/>
    </source>
</evidence>
<dbReference type="AlphaFoldDB" id="A0A0U9HJF4"/>